<evidence type="ECO:0000259" key="1">
    <source>
        <dbReference type="PROSITE" id="PS50206"/>
    </source>
</evidence>
<dbReference type="AlphaFoldDB" id="A0A511Z1R8"/>
<dbReference type="Gene3D" id="3.40.250.10">
    <property type="entry name" value="Rhodanese-like domain"/>
    <property type="match status" value="1"/>
</dbReference>
<dbReference type="PROSITE" id="PS50206">
    <property type="entry name" value="RHODANESE_3"/>
    <property type="match status" value="1"/>
</dbReference>
<comment type="caution">
    <text evidence="2">The sequence shown here is derived from an EMBL/GenBank/DDBJ whole genome shotgun (WGS) entry which is preliminary data.</text>
</comment>
<dbReference type="InterPro" id="IPR036873">
    <property type="entry name" value="Rhodanese-like_dom_sf"/>
</dbReference>
<dbReference type="PANTHER" id="PTHR43031:SF1">
    <property type="entry name" value="PYRIDINE NUCLEOTIDE-DISULPHIDE OXIDOREDUCTASE"/>
    <property type="match status" value="1"/>
</dbReference>
<dbReference type="Proteomes" id="UP000321484">
    <property type="component" value="Unassembled WGS sequence"/>
</dbReference>
<evidence type="ECO:0000313" key="3">
    <source>
        <dbReference type="Proteomes" id="UP000321484"/>
    </source>
</evidence>
<proteinExistence type="predicted"/>
<sequence>MTEQSPSLRDRLRGLFGAGGDGRLGSSVSAGRALELVGGGAALVDVREAHEWRAGHAPQAVHVPLGEIDRAPRRLRTDRPVLVVCASGMRSRAGAKQLRALGFDAASISGGMAAWQRAGGPVRR</sequence>
<dbReference type="SMART" id="SM00450">
    <property type="entry name" value="RHOD"/>
    <property type="match status" value="1"/>
</dbReference>
<reference evidence="2 3" key="1">
    <citation type="submission" date="2019-07" db="EMBL/GenBank/DDBJ databases">
        <title>Whole genome shotgun sequence of Actinotalea fermentans NBRC 105374.</title>
        <authorList>
            <person name="Hosoyama A."/>
            <person name="Uohara A."/>
            <person name="Ohji S."/>
            <person name="Ichikawa N."/>
        </authorList>
    </citation>
    <scope>NUCLEOTIDE SEQUENCE [LARGE SCALE GENOMIC DNA]</scope>
    <source>
        <strain evidence="2 3">NBRC 105374</strain>
    </source>
</reference>
<accession>A0A511Z1R8</accession>
<dbReference type="InterPro" id="IPR050229">
    <property type="entry name" value="GlpE_sulfurtransferase"/>
</dbReference>
<organism evidence="2 3">
    <name type="scientific">Actinotalea fermentans</name>
    <dbReference type="NCBI Taxonomy" id="43671"/>
    <lineage>
        <taxon>Bacteria</taxon>
        <taxon>Bacillati</taxon>
        <taxon>Actinomycetota</taxon>
        <taxon>Actinomycetes</taxon>
        <taxon>Micrococcales</taxon>
        <taxon>Cellulomonadaceae</taxon>
        <taxon>Actinotalea</taxon>
    </lineage>
</organism>
<dbReference type="Pfam" id="PF00581">
    <property type="entry name" value="Rhodanese"/>
    <property type="match status" value="1"/>
</dbReference>
<name>A0A511Z1R8_9CELL</name>
<dbReference type="PANTHER" id="PTHR43031">
    <property type="entry name" value="FAD-DEPENDENT OXIDOREDUCTASE"/>
    <property type="match status" value="1"/>
</dbReference>
<feature type="domain" description="Rhodanese" evidence="1">
    <location>
        <begin position="37"/>
        <end position="124"/>
    </location>
</feature>
<dbReference type="EMBL" id="BJYK01000011">
    <property type="protein sequence ID" value="GEN81384.1"/>
    <property type="molecule type" value="Genomic_DNA"/>
</dbReference>
<gene>
    <name evidence="2" type="ORF">AFE02nite_31180</name>
</gene>
<dbReference type="OrthoDB" id="9800872at2"/>
<protein>
    <recommendedName>
        <fullName evidence="1">Rhodanese domain-containing protein</fullName>
    </recommendedName>
</protein>
<dbReference type="CDD" id="cd00158">
    <property type="entry name" value="RHOD"/>
    <property type="match status" value="1"/>
</dbReference>
<dbReference type="SUPFAM" id="SSF52821">
    <property type="entry name" value="Rhodanese/Cell cycle control phosphatase"/>
    <property type="match status" value="1"/>
</dbReference>
<evidence type="ECO:0000313" key="2">
    <source>
        <dbReference type="EMBL" id="GEN81384.1"/>
    </source>
</evidence>
<dbReference type="InterPro" id="IPR001763">
    <property type="entry name" value="Rhodanese-like_dom"/>
</dbReference>
<keyword evidence="3" id="KW-1185">Reference proteome</keyword>
<dbReference type="RefSeq" id="WP_146819995.1">
    <property type="nucleotide sequence ID" value="NZ_BJYK01000011.1"/>
</dbReference>